<keyword evidence="4 9" id="KW-0812">Transmembrane</keyword>
<dbReference type="GO" id="GO:0006865">
    <property type="term" value="P:amino acid transport"/>
    <property type="evidence" value="ECO:0007669"/>
    <property type="project" value="UniProtKB-KW"/>
</dbReference>
<feature type="transmembrane region" description="Helical" evidence="9">
    <location>
        <begin position="96"/>
        <end position="120"/>
    </location>
</feature>
<feature type="transmembrane region" description="Helical" evidence="9">
    <location>
        <begin position="64"/>
        <end position="84"/>
    </location>
</feature>
<organism evidence="10 11">
    <name type="scientific">Paenibacillus validus</name>
    <dbReference type="NCBI Taxonomy" id="44253"/>
    <lineage>
        <taxon>Bacteria</taxon>
        <taxon>Bacillati</taxon>
        <taxon>Bacillota</taxon>
        <taxon>Bacilli</taxon>
        <taxon>Bacillales</taxon>
        <taxon>Paenibacillaceae</taxon>
        <taxon>Paenibacillus</taxon>
    </lineage>
</organism>
<reference evidence="10 11" key="1">
    <citation type="submission" date="2019-11" db="EMBL/GenBank/DDBJ databases">
        <title>Draft genome sequences of five Paenibacillus species of dairy origin.</title>
        <authorList>
            <person name="Olajide A.M."/>
            <person name="Chen S."/>
            <person name="Lapointe G."/>
        </authorList>
    </citation>
    <scope>NUCLEOTIDE SEQUENCE [LARGE SCALE GENOMIC DNA]</scope>
    <source>
        <strain evidence="10 11">2CS3</strain>
    </source>
</reference>
<dbReference type="EMBL" id="WNZX01000005">
    <property type="protein sequence ID" value="MUG70692.1"/>
    <property type="molecule type" value="Genomic_DNA"/>
</dbReference>
<evidence type="ECO:0000256" key="4">
    <source>
        <dbReference type="ARBA" id="ARBA00022692"/>
    </source>
</evidence>
<keyword evidence="3" id="KW-1003">Cell membrane</keyword>
<comment type="subcellular location">
    <subcellularLocation>
        <location evidence="1">Cell membrane</location>
        <topology evidence="1">Multi-pass membrane protein</topology>
    </subcellularLocation>
</comment>
<dbReference type="AlphaFoldDB" id="A0A7X3CT39"/>
<dbReference type="InterPro" id="IPR052157">
    <property type="entry name" value="BCAA_transport_permease"/>
</dbReference>
<evidence type="ECO:0000256" key="2">
    <source>
        <dbReference type="ARBA" id="ARBA00022448"/>
    </source>
</evidence>
<evidence type="ECO:0000313" key="11">
    <source>
        <dbReference type="Proteomes" id="UP000450917"/>
    </source>
</evidence>
<evidence type="ECO:0000256" key="5">
    <source>
        <dbReference type="ARBA" id="ARBA00022970"/>
    </source>
</evidence>
<keyword evidence="11" id="KW-1185">Reference proteome</keyword>
<dbReference type="InterPro" id="IPR001851">
    <property type="entry name" value="ABC_transp_permease"/>
</dbReference>
<accession>A0A7X3CT39</accession>
<dbReference type="PANTHER" id="PTHR11795">
    <property type="entry name" value="BRANCHED-CHAIN AMINO ACID TRANSPORT SYSTEM PERMEASE PROTEIN LIVH"/>
    <property type="match status" value="1"/>
</dbReference>
<evidence type="ECO:0000256" key="1">
    <source>
        <dbReference type="ARBA" id="ARBA00004651"/>
    </source>
</evidence>
<evidence type="ECO:0000256" key="6">
    <source>
        <dbReference type="ARBA" id="ARBA00022989"/>
    </source>
</evidence>
<keyword evidence="2" id="KW-0813">Transport</keyword>
<evidence type="ECO:0000256" key="8">
    <source>
        <dbReference type="ARBA" id="ARBA00037998"/>
    </source>
</evidence>
<evidence type="ECO:0000313" key="10">
    <source>
        <dbReference type="EMBL" id="MUG70692.1"/>
    </source>
</evidence>
<feature type="transmembrane region" description="Helical" evidence="9">
    <location>
        <begin position="246"/>
        <end position="264"/>
    </location>
</feature>
<proteinExistence type="inferred from homology"/>
<feature type="transmembrane region" description="Helical" evidence="9">
    <location>
        <begin position="140"/>
        <end position="164"/>
    </location>
</feature>
<keyword evidence="7 9" id="KW-0472">Membrane</keyword>
<dbReference type="Pfam" id="PF02653">
    <property type="entry name" value="BPD_transp_2"/>
    <property type="match status" value="1"/>
</dbReference>
<gene>
    <name evidence="10" type="ORF">GNP93_08355</name>
</gene>
<feature type="transmembrane region" description="Helical" evidence="9">
    <location>
        <begin position="222"/>
        <end position="239"/>
    </location>
</feature>
<dbReference type="CDD" id="cd06582">
    <property type="entry name" value="TM_PBP1_LivH_like"/>
    <property type="match status" value="1"/>
</dbReference>
<evidence type="ECO:0000256" key="9">
    <source>
        <dbReference type="SAM" id="Phobius"/>
    </source>
</evidence>
<sequence>MEQFNMPLQLLVSGLAIGSIYALVALGFVLTYVSVNVVNFAQGDFTMMGAFVAFTLVVGGGLPVWAGLLIGIVIIGGIGYLFQLSVYRPFVKRNKAFLPVMISTLGASMIIQNIFLIIYGPYPQKLSPLFSKETIKVGEIVISVQYLAILCCAVLLLVLQYLLFEKTRLGKMMQATAQDPTTAKLMGIKVTSMQALTFIYSAALGGTAGILVAPVFMINHTMGAIIGLKAFAASIVGGLGDVKGAIFGGLMIGVIETFAAAYISGPYKDGFAFLFLIIFLIFRPYGIFGEKVGTKA</sequence>
<dbReference type="Proteomes" id="UP000450917">
    <property type="component" value="Unassembled WGS sequence"/>
</dbReference>
<dbReference type="RefSeq" id="WP_127607859.1">
    <property type="nucleotide sequence ID" value="NZ_JARTHJ010000097.1"/>
</dbReference>
<evidence type="ECO:0000256" key="3">
    <source>
        <dbReference type="ARBA" id="ARBA00022475"/>
    </source>
</evidence>
<dbReference type="PANTHER" id="PTHR11795:SF445">
    <property type="entry name" value="AMINO ACID ABC TRANSPORTER PERMEASE PROTEIN"/>
    <property type="match status" value="1"/>
</dbReference>
<dbReference type="GO" id="GO:0005886">
    <property type="term" value="C:plasma membrane"/>
    <property type="evidence" value="ECO:0007669"/>
    <property type="project" value="UniProtKB-SubCell"/>
</dbReference>
<name>A0A7X3CT39_9BACL</name>
<comment type="similarity">
    <text evidence="8">Belongs to the binding-protein-dependent transport system permease family. LivHM subfamily.</text>
</comment>
<feature type="transmembrane region" description="Helical" evidence="9">
    <location>
        <begin position="195"/>
        <end position="216"/>
    </location>
</feature>
<evidence type="ECO:0000256" key="7">
    <source>
        <dbReference type="ARBA" id="ARBA00023136"/>
    </source>
</evidence>
<feature type="transmembrane region" description="Helical" evidence="9">
    <location>
        <begin position="270"/>
        <end position="288"/>
    </location>
</feature>
<keyword evidence="5" id="KW-0029">Amino-acid transport</keyword>
<comment type="caution">
    <text evidence="10">The sequence shown here is derived from an EMBL/GenBank/DDBJ whole genome shotgun (WGS) entry which is preliminary data.</text>
</comment>
<feature type="transmembrane region" description="Helical" evidence="9">
    <location>
        <begin position="6"/>
        <end position="30"/>
    </location>
</feature>
<protein>
    <submittedName>
        <fullName evidence="10">Branched-chain amino acid ABC transporter permease</fullName>
    </submittedName>
</protein>
<dbReference type="GO" id="GO:0022857">
    <property type="term" value="F:transmembrane transporter activity"/>
    <property type="evidence" value="ECO:0007669"/>
    <property type="project" value="InterPro"/>
</dbReference>
<keyword evidence="6 9" id="KW-1133">Transmembrane helix</keyword>